<organism evidence="1 2">
    <name type="scientific">Emiliania huxleyi (strain CCMP1516)</name>
    <dbReference type="NCBI Taxonomy" id="280463"/>
    <lineage>
        <taxon>Eukaryota</taxon>
        <taxon>Haptista</taxon>
        <taxon>Haptophyta</taxon>
        <taxon>Prymnesiophyceae</taxon>
        <taxon>Isochrysidales</taxon>
        <taxon>Noelaerhabdaceae</taxon>
        <taxon>Emiliania</taxon>
    </lineage>
</organism>
<protein>
    <submittedName>
        <fullName evidence="1">Uncharacterized protein</fullName>
    </submittedName>
</protein>
<name>A0A0D3JB23_EMIH1</name>
<dbReference type="GeneID" id="17266255"/>
<evidence type="ECO:0000313" key="1">
    <source>
        <dbReference type="EnsemblProtists" id="EOD20708"/>
    </source>
</evidence>
<dbReference type="AlphaFoldDB" id="A0A0D3JB23"/>
<reference evidence="2" key="1">
    <citation type="journal article" date="2013" name="Nature">
        <title>Pan genome of the phytoplankton Emiliania underpins its global distribution.</title>
        <authorList>
            <person name="Read B.A."/>
            <person name="Kegel J."/>
            <person name="Klute M.J."/>
            <person name="Kuo A."/>
            <person name="Lefebvre S.C."/>
            <person name="Maumus F."/>
            <person name="Mayer C."/>
            <person name="Miller J."/>
            <person name="Monier A."/>
            <person name="Salamov A."/>
            <person name="Young J."/>
            <person name="Aguilar M."/>
            <person name="Claverie J.M."/>
            <person name="Frickenhaus S."/>
            <person name="Gonzalez K."/>
            <person name="Herman E.K."/>
            <person name="Lin Y.C."/>
            <person name="Napier J."/>
            <person name="Ogata H."/>
            <person name="Sarno A.F."/>
            <person name="Shmutz J."/>
            <person name="Schroeder D."/>
            <person name="de Vargas C."/>
            <person name="Verret F."/>
            <person name="von Dassow P."/>
            <person name="Valentin K."/>
            <person name="Van de Peer Y."/>
            <person name="Wheeler G."/>
            <person name="Dacks J.B."/>
            <person name="Delwiche C.F."/>
            <person name="Dyhrman S.T."/>
            <person name="Glockner G."/>
            <person name="John U."/>
            <person name="Richards T."/>
            <person name="Worden A.Z."/>
            <person name="Zhang X."/>
            <person name="Grigoriev I.V."/>
            <person name="Allen A.E."/>
            <person name="Bidle K."/>
            <person name="Borodovsky M."/>
            <person name="Bowler C."/>
            <person name="Brownlee C."/>
            <person name="Cock J.M."/>
            <person name="Elias M."/>
            <person name="Gladyshev V.N."/>
            <person name="Groth M."/>
            <person name="Guda C."/>
            <person name="Hadaegh A."/>
            <person name="Iglesias-Rodriguez M.D."/>
            <person name="Jenkins J."/>
            <person name="Jones B.M."/>
            <person name="Lawson T."/>
            <person name="Leese F."/>
            <person name="Lindquist E."/>
            <person name="Lobanov A."/>
            <person name="Lomsadze A."/>
            <person name="Malik S.B."/>
            <person name="Marsh M.E."/>
            <person name="Mackinder L."/>
            <person name="Mock T."/>
            <person name="Mueller-Roeber B."/>
            <person name="Pagarete A."/>
            <person name="Parker M."/>
            <person name="Probert I."/>
            <person name="Quesneville H."/>
            <person name="Raines C."/>
            <person name="Rensing S.A."/>
            <person name="Riano-Pachon D.M."/>
            <person name="Richier S."/>
            <person name="Rokitta S."/>
            <person name="Shiraiwa Y."/>
            <person name="Soanes D.M."/>
            <person name="van der Giezen M."/>
            <person name="Wahlund T.M."/>
            <person name="Williams B."/>
            <person name="Wilson W."/>
            <person name="Wolfe G."/>
            <person name="Wurch L.L."/>
        </authorList>
    </citation>
    <scope>NUCLEOTIDE SEQUENCE</scope>
</reference>
<accession>A0A0D3JB23</accession>
<sequence>VWPVAVRWPCSSSPSGVGVMMQRYLGNRPQLPRISIAMCCLLTRAAARAEVCVRVTGLYNTK</sequence>
<dbReference type="RefSeq" id="XP_005773137.1">
    <property type="nucleotide sequence ID" value="XM_005773080.1"/>
</dbReference>
<dbReference type="EnsemblProtists" id="EOD20708">
    <property type="protein sequence ID" value="EOD20708"/>
    <property type="gene ID" value="EMIHUDRAFT_369056"/>
</dbReference>
<dbReference type="HOGENOM" id="CLU_2911214_0_0_1"/>
<reference evidence="1" key="2">
    <citation type="submission" date="2024-10" db="UniProtKB">
        <authorList>
            <consortium name="EnsemblProtists"/>
        </authorList>
    </citation>
    <scope>IDENTIFICATION</scope>
</reference>
<keyword evidence="2" id="KW-1185">Reference proteome</keyword>
<dbReference type="Proteomes" id="UP000013827">
    <property type="component" value="Unassembled WGS sequence"/>
</dbReference>
<dbReference type="PaxDb" id="2903-EOD20708"/>
<proteinExistence type="predicted"/>
<evidence type="ECO:0000313" key="2">
    <source>
        <dbReference type="Proteomes" id="UP000013827"/>
    </source>
</evidence>
<dbReference type="KEGG" id="ehx:EMIHUDRAFT_369056"/>